<feature type="transmembrane region" description="Helical" evidence="6">
    <location>
        <begin position="116"/>
        <end position="136"/>
    </location>
</feature>
<evidence type="ECO:0000256" key="4">
    <source>
        <dbReference type="ARBA" id="ARBA00022989"/>
    </source>
</evidence>
<proteinExistence type="predicted"/>
<evidence type="ECO:0000313" key="8">
    <source>
        <dbReference type="Proteomes" id="UP000254875"/>
    </source>
</evidence>
<dbReference type="AlphaFoldDB" id="A0A370N349"/>
<feature type="transmembrane region" description="Helical" evidence="6">
    <location>
        <begin position="12"/>
        <end position="32"/>
    </location>
</feature>
<keyword evidence="3 6" id="KW-0812">Transmembrane</keyword>
<sequence>MFSHELLSQYGALIVFFSVLASSLGLPFPSITTLMTIGASIASARYDLARTLLHFVILLGAAVSGGVLGDFLWFQGGKRYGRRALQLVCKLSFARQSSVTRFEYFFSRRGARALMIVRFVPGLSLIAVPLCGAMAIKTRSFILHDCASVCIWACAGLLAGALLADRLDALFARLHQSGWQVSLLGIVAMGLLCPVWLAHRARTRTPVADRPPGAPLCTAGIAGYC</sequence>
<gene>
    <name evidence="7" type="ORF">DLM46_25470</name>
</gene>
<evidence type="ECO:0000256" key="5">
    <source>
        <dbReference type="ARBA" id="ARBA00023136"/>
    </source>
</evidence>
<evidence type="ECO:0000313" key="7">
    <source>
        <dbReference type="EMBL" id="RDK00054.1"/>
    </source>
</evidence>
<dbReference type="EMBL" id="QHKS01000018">
    <property type="protein sequence ID" value="RDK00054.1"/>
    <property type="molecule type" value="Genomic_DNA"/>
</dbReference>
<reference evidence="8" key="1">
    <citation type="submission" date="2018-05" db="EMBL/GenBank/DDBJ databases">
        <authorList>
            <person name="Feng T."/>
        </authorList>
    </citation>
    <scope>NUCLEOTIDE SEQUENCE [LARGE SCALE GENOMIC DNA]</scope>
    <source>
        <strain evidence="8">S27</strain>
    </source>
</reference>
<keyword evidence="2" id="KW-1003">Cell membrane</keyword>
<dbReference type="PANTHER" id="PTHR42709">
    <property type="entry name" value="ALKALINE PHOSPHATASE LIKE PROTEIN"/>
    <property type="match status" value="1"/>
</dbReference>
<dbReference type="Proteomes" id="UP000254875">
    <property type="component" value="Unassembled WGS sequence"/>
</dbReference>
<feature type="transmembrane region" description="Helical" evidence="6">
    <location>
        <begin position="142"/>
        <end position="165"/>
    </location>
</feature>
<evidence type="ECO:0000256" key="6">
    <source>
        <dbReference type="SAM" id="Phobius"/>
    </source>
</evidence>
<dbReference type="InterPro" id="IPR051311">
    <property type="entry name" value="DedA_domain"/>
</dbReference>
<protein>
    <submittedName>
        <fullName evidence="7">DedA family protein</fullName>
    </submittedName>
</protein>
<dbReference type="GO" id="GO:0005886">
    <property type="term" value="C:plasma membrane"/>
    <property type="evidence" value="ECO:0007669"/>
    <property type="project" value="UniProtKB-SubCell"/>
</dbReference>
<organism evidence="7 8">
    <name type="scientific">Paraburkholderia lacunae</name>
    <dbReference type="NCBI Taxonomy" id="2211104"/>
    <lineage>
        <taxon>Bacteria</taxon>
        <taxon>Pseudomonadati</taxon>
        <taxon>Pseudomonadota</taxon>
        <taxon>Betaproteobacteria</taxon>
        <taxon>Burkholderiales</taxon>
        <taxon>Burkholderiaceae</taxon>
        <taxon>Paraburkholderia</taxon>
    </lineage>
</organism>
<name>A0A370N349_9BURK</name>
<keyword evidence="4 6" id="KW-1133">Transmembrane helix</keyword>
<comment type="caution">
    <text evidence="7">The sequence shown here is derived from an EMBL/GenBank/DDBJ whole genome shotgun (WGS) entry which is preliminary data.</text>
</comment>
<keyword evidence="5 6" id="KW-0472">Membrane</keyword>
<dbReference type="PANTHER" id="PTHR42709:SF6">
    <property type="entry name" value="UNDECAPRENYL PHOSPHATE TRANSPORTER A"/>
    <property type="match status" value="1"/>
</dbReference>
<accession>A0A370N349</accession>
<evidence type="ECO:0000256" key="2">
    <source>
        <dbReference type="ARBA" id="ARBA00022475"/>
    </source>
</evidence>
<feature type="transmembrane region" description="Helical" evidence="6">
    <location>
        <begin position="177"/>
        <end position="197"/>
    </location>
</feature>
<keyword evidence="8" id="KW-1185">Reference proteome</keyword>
<evidence type="ECO:0000256" key="1">
    <source>
        <dbReference type="ARBA" id="ARBA00004651"/>
    </source>
</evidence>
<feature type="transmembrane region" description="Helical" evidence="6">
    <location>
        <begin position="52"/>
        <end position="74"/>
    </location>
</feature>
<evidence type="ECO:0000256" key="3">
    <source>
        <dbReference type="ARBA" id="ARBA00022692"/>
    </source>
</evidence>
<dbReference type="OrthoDB" id="21108at2"/>
<comment type="subcellular location">
    <subcellularLocation>
        <location evidence="1">Cell membrane</location>
        <topology evidence="1">Multi-pass membrane protein</topology>
    </subcellularLocation>
</comment>